<sequence length="157" mass="17903">MMILADKCYNTLEGLGDNFASFRSDISKLIAQKQELESAAKKEIEIIGDIEARYNHQAQSLIEAEQRLSSAEDKLSATMTRADSLKAKKEEVTGAILKLTEQLNEAEERIKALKAETEQRKEAHSVAEAELRKLYQYIADKKEFERMADRLLQLVRK</sequence>
<dbReference type="Proteomes" id="UP000077755">
    <property type="component" value="Chromosome 1"/>
</dbReference>
<dbReference type="AlphaFoldDB" id="A0A166ISX2"/>
<dbReference type="EMBL" id="LNRQ01000001">
    <property type="protein sequence ID" value="KZN11451.1"/>
    <property type="molecule type" value="Genomic_DNA"/>
</dbReference>
<reference evidence="2" key="1">
    <citation type="journal article" date="2016" name="Nat. Genet.">
        <title>A high-quality carrot genome assembly provides new insights into carotenoid accumulation and asterid genome evolution.</title>
        <authorList>
            <person name="Iorizzo M."/>
            <person name="Ellison S."/>
            <person name="Senalik D."/>
            <person name="Zeng P."/>
            <person name="Satapoomin P."/>
            <person name="Huang J."/>
            <person name="Bowman M."/>
            <person name="Iovene M."/>
            <person name="Sanseverino W."/>
            <person name="Cavagnaro P."/>
            <person name="Yildiz M."/>
            <person name="Macko-Podgorni A."/>
            <person name="Moranska E."/>
            <person name="Grzebelus E."/>
            <person name="Grzebelus D."/>
            <person name="Ashrafi H."/>
            <person name="Zheng Z."/>
            <person name="Cheng S."/>
            <person name="Spooner D."/>
            <person name="Van Deynze A."/>
            <person name="Simon P."/>
        </authorList>
    </citation>
    <scope>NUCLEOTIDE SEQUENCE [LARGE SCALE GENOMIC DNA]</scope>
    <source>
        <tissue evidence="2">Leaf</tissue>
    </source>
</reference>
<proteinExistence type="predicted"/>
<evidence type="ECO:0000313" key="3">
    <source>
        <dbReference type="EMBL" id="WOG85198.1"/>
    </source>
</evidence>
<gene>
    <name evidence="2" type="ORF">DCAR_004107</name>
    <name evidence="3" type="ORF">DCAR_0104386</name>
</gene>
<protein>
    <submittedName>
        <fullName evidence="2">Uncharacterized protein</fullName>
    </submittedName>
</protein>
<dbReference type="Gene3D" id="1.10.287.1490">
    <property type="match status" value="1"/>
</dbReference>
<evidence type="ECO:0000313" key="4">
    <source>
        <dbReference type="Proteomes" id="UP000077755"/>
    </source>
</evidence>
<evidence type="ECO:0000256" key="1">
    <source>
        <dbReference type="SAM" id="Coils"/>
    </source>
</evidence>
<evidence type="ECO:0000313" key="2">
    <source>
        <dbReference type="EMBL" id="KZN11451.1"/>
    </source>
</evidence>
<reference evidence="3" key="2">
    <citation type="submission" date="2022-03" db="EMBL/GenBank/DDBJ databases">
        <title>Draft title - Genomic analysis of global carrot germplasm unveils the trajectory of domestication and the origin of high carotenoid orange carrot.</title>
        <authorList>
            <person name="Iorizzo M."/>
            <person name="Ellison S."/>
            <person name="Senalik D."/>
            <person name="Macko-Podgorni A."/>
            <person name="Grzebelus D."/>
            <person name="Bostan H."/>
            <person name="Rolling W."/>
            <person name="Curaba J."/>
            <person name="Simon P."/>
        </authorList>
    </citation>
    <scope>NUCLEOTIDE SEQUENCE</scope>
    <source>
        <tissue evidence="3">Leaf</tissue>
    </source>
</reference>
<accession>A0A166ISX2</accession>
<organism evidence="2">
    <name type="scientific">Daucus carota subsp. sativus</name>
    <name type="common">Carrot</name>
    <dbReference type="NCBI Taxonomy" id="79200"/>
    <lineage>
        <taxon>Eukaryota</taxon>
        <taxon>Viridiplantae</taxon>
        <taxon>Streptophyta</taxon>
        <taxon>Embryophyta</taxon>
        <taxon>Tracheophyta</taxon>
        <taxon>Spermatophyta</taxon>
        <taxon>Magnoliopsida</taxon>
        <taxon>eudicotyledons</taxon>
        <taxon>Gunneridae</taxon>
        <taxon>Pentapetalae</taxon>
        <taxon>asterids</taxon>
        <taxon>campanulids</taxon>
        <taxon>Apiales</taxon>
        <taxon>Apiaceae</taxon>
        <taxon>Apioideae</taxon>
        <taxon>Scandiceae</taxon>
        <taxon>Daucinae</taxon>
        <taxon>Daucus</taxon>
        <taxon>Daucus sect. Daucus</taxon>
    </lineage>
</organism>
<name>A0A166ISX2_DAUCS</name>
<feature type="coiled-coil region" evidence="1">
    <location>
        <begin position="54"/>
        <end position="123"/>
    </location>
</feature>
<dbReference type="SUPFAM" id="SSF57997">
    <property type="entry name" value="Tropomyosin"/>
    <property type="match status" value="1"/>
</dbReference>
<keyword evidence="1" id="KW-0175">Coiled coil</keyword>
<keyword evidence="4" id="KW-1185">Reference proteome</keyword>
<dbReference type="EMBL" id="CP093343">
    <property type="protein sequence ID" value="WOG85198.1"/>
    <property type="molecule type" value="Genomic_DNA"/>
</dbReference>
<dbReference type="Gramene" id="KZN11451">
    <property type="protein sequence ID" value="KZN11451"/>
    <property type="gene ID" value="DCAR_004107"/>
</dbReference>